<dbReference type="PANTHER" id="PTHR21180:SF32">
    <property type="entry name" value="ENDONUCLEASE_EXONUCLEASE_PHOSPHATASE FAMILY DOMAIN-CONTAINING PROTEIN 1"/>
    <property type="match status" value="1"/>
</dbReference>
<evidence type="ECO:0000313" key="3">
    <source>
        <dbReference type="EMBL" id="HHR92183.1"/>
    </source>
</evidence>
<reference evidence="3" key="1">
    <citation type="journal article" date="2020" name="mSystems">
        <title>Genome- and Community-Level Interaction Insights into Carbon Utilization and Element Cycling Functions of Hydrothermarchaeota in Hydrothermal Sediment.</title>
        <authorList>
            <person name="Zhou Z."/>
            <person name="Liu Y."/>
            <person name="Xu W."/>
            <person name="Pan J."/>
            <person name="Luo Z.H."/>
            <person name="Li M."/>
        </authorList>
    </citation>
    <scope>NUCLEOTIDE SEQUENCE [LARGE SCALE GENOMIC DNA]</scope>
    <source>
        <strain evidence="3">SpSt-1042</strain>
    </source>
</reference>
<gene>
    <name evidence="3" type="ORF">ENL96_01590</name>
</gene>
<proteinExistence type="predicted"/>
<dbReference type="PANTHER" id="PTHR21180">
    <property type="entry name" value="ENDONUCLEASE/EXONUCLEASE/PHOSPHATASE FAMILY DOMAIN-CONTAINING PROTEIN 1"/>
    <property type="match status" value="1"/>
</dbReference>
<dbReference type="GO" id="GO:0015627">
    <property type="term" value="C:type II protein secretion system complex"/>
    <property type="evidence" value="ECO:0007669"/>
    <property type="project" value="TreeGrafter"/>
</dbReference>
<keyword evidence="1" id="KW-0812">Transmembrane</keyword>
<accession>A0A7C5YXL3</accession>
<dbReference type="GO" id="GO:0015628">
    <property type="term" value="P:protein secretion by the type II secretion system"/>
    <property type="evidence" value="ECO:0007669"/>
    <property type="project" value="TreeGrafter"/>
</dbReference>
<dbReference type="InterPro" id="IPR019554">
    <property type="entry name" value="Soluble_ligand-bd"/>
</dbReference>
<dbReference type="AlphaFoldDB" id="A0A7C5YXL3"/>
<dbReference type="InterPro" id="IPR051675">
    <property type="entry name" value="Endo/Exo/Phosphatase_dom_1"/>
</dbReference>
<feature type="domain" description="Soluble ligand binding" evidence="2">
    <location>
        <begin position="62"/>
        <end position="117"/>
    </location>
</feature>
<protein>
    <recommendedName>
        <fullName evidence="2">Soluble ligand binding domain-containing protein</fullName>
    </recommendedName>
</protein>
<keyword evidence="1" id="KW-0472">Membrane</keyword>
<dbReference type="Gene3D" id="3.10.560.10">
    <property type="entry name" value="Outer membrane lipoprotein wza domain like"/>
    <property type="match status" value="1"/>
</dbReference>
<evidence type="ECO:0000259" key="2">
    <source>
        <dbReference type="Pfam" id="PF10531"/>
    </source>
</evidence>
<dbReference type="Pfam" id="PF10531">
    <property type="entry name" value="SLBB"/>
    <property type="match status" value="1"/>
</dbReference>
<dbReference type="EMBL" id="DRVY01000048">
    <property type="protein sequence ID" value="HHR92183.1"/>
    <property type="molecule type" value="Genomic_DNA"/>
</dbReference>
<name>A0A7C5YXL3_UNCC3</name>
<dbReference type="SUPFAM" id="SSF81585">
    <property type="entry name" value="PsbU/PolX domain-like"/>
    <property type="match status" value="1"/>
</dbReference>
<dbReference type="Pfam" id="PF12836">
    <property type="entry name" value="HHH_3"/>
    <property type="match status" value="1"/>
</dbReference>
<organism evidence="3">
    <name type="scientific">candidate division CPR3 bacterium</name>
    <dbReference type="NCBI Taxonomy" id="2268181"/>
    <lineage>
        <taxon>Bacteria</taxon>
        <taxon>Bacteria division CPR3</taxon>
    </lineage>
</organism>
<feature type="transmembrane region" description="Helical" evidence="1">
    <location>
        <begin position="12"/>
        <end position="33"/>
    </location>
</feature>
<sequence>MGFKELFHKDTILKYVFPLLFLIALLITIYFIVNKREKNIDITYKDEVLEQTVDSATPESLYVYVAGGVVNPGVYSLEKGAIVSDAIKRAGGFSQDVDMSMVEKSLNLAQRVTDGMKVYIPKKGDSDLSLVDTLENSGKININKASKEQLMSLNGIGEAYSKKIIEGRPYSSIDDLVKRRIIPQSTYEKIKDQITI</sequence>
<keyword evidence="1" id="KW-1133">Transmembrane helix</keyword>
<dbReference type="Gene3D" id="1.10.150.320">
    <property type="entry name" value="Photosystem II 12 kDa extrinsic protein"/>
    <property type="match status" value="1"/>
</dbReference>
<comment type="caution">
    <text evidence="3">The sequence shown here is derived from an EMBL/GenBank/DDBJ whole genome shotgun (WGS) entry which is preliminary data.</text>
</comment>
<evidence type="ECO:0000256" key="1">
    <source>
        <dbReference type="SAM" id="Phobius"/>
    </source>
</evidence>